<comment type="catalytic activity">
    <reaction evidence="3">
        <text>2 GTP = 3',3'-c-di-GMP + 2 diphosphate</text>
        <dbReference type="Rhea" id="RHEA:24898"/>
        <dbReference type="ChEBI" id="CHEBI:33019"/>
        <dbReference type="ChEBI" id="CHEBI:37565"/>
        <dbReference type="ChEBI" id="CHEBI:58805"/>
        <dbReference type="EC" id="2.7.7.65"/>
    </reaction>
</comment>
<dbReference type="FunFam" id="3.30.70.270:FF:000001">
    <property type="entry name" value="Diguanylate cyclase domain protein"/>
    <property type="match status" value="1"/>
</dbReference>
<dbReference type="RefSeq" id="WP_138988664.1">
    <property type="nucleotide sequence ID" value="NZ_CP043869.1"/>
</dbReference>
<proteinExistence type="predicted"/>
<reference evidence="8 9" key="1">
    <citation type="journal article" date="2019" name="Biochem. Eng. J.">
        <title>Metabolic engineering of the marine bacteria Neptunomonas concharum for the production of acetoin and meso-2,3-butanediol from acetate.</title>
        <authorList>
            <person name="Li W."/>
            <person name="Pu N."/>
            <person name="Liu C.-X."/>
            <person name="Yuan Q.-P."/>
            <person name="Li Z.-J."/>
        </authorList>
    </citation>
    <scope>NUCLEOTIDE SEQUENCE [LARGE SCALE GENOMIC DNA]</scope>
    <source>
        <strain evidence="8 9">JCM17730</strain>
    </source>
</reference>
<dbReference type="Gene3D" id="3.30.70.270">
    <property type="match status" value="1"/>
</dbReference>
<evidence type="ECO:0000313" key="9">
    <source>
        <dbReference type="Proteomes" id="UP000324760"/>
    </source>
</evidence>
<dbReference type="NCBIfam" id="TIGR00254">
    <property type="entry name" value="GGDEF"/>
    <property type="match status" value="1"/>
</dbReference>
<gene>
    <name evidence="8" type="ORF">F0U83_05950</name>
</gene>
<dbReference type="SUPFAM" id="SSF55073">
    <property type="entry name" value="Nucleotide cyclase"/>
    <property type="match status" value="1"/>
</dbReference>
<dbReference type="InterPro" id="IPR003660">
    <property type="entry name" value="HAMP_dom"/>
</dbReference>
<dbReference type="CDD" id="cd01949">
    <property type="entry name" value="GGDEF"/>
    <property type="match status" value="1"/>
</dbReference>
<dbReference type="OrthoDB" id="5756373at2"/>
<protein>
    <recommendedName>
        <fullName evidence="2">diguanylate cyclase</fullName>
        <ecNumber evidence="2">2.7.7.65</ecNumber>
    </recommendedName>
</protein>
<keyword evidence="5" id="KW-0472">Membrane</keyword>
<dbReference type="InterPro" id="IPR050469">
    <property type="entry name" value="Diguanylate_Cyclase"/>
</dbReference>
<dbReference type="InterPro" id="IPR029787">
    <property type="entry name" value="Nucleotide_cyclase"/>
</dbReference>
<evidence type="ECO:0000256" key="3">
    <source>
        <dbReference type="ARBA" id="ARBA00034247"/>
    </source>
</evidence>
<name>A0A5P1RAI0_9GAMM</name>
<dbReference type="PANTHER" id="PTHR45138">
    <property type="entry name" value="REGULATORY COMPONENTS OF SENSORY TRANSDUCTION SYSTEM"/>
    <property type="match status" value="1"/>
</dbReference>
<feature type="transmembrane region" description="Helical" evidence="5">
    <location>
        <begin position="21"/>
        <end position="45"/>
    </location>
</feature>
<accession>A0A5P1RAI0</accession>
<feature type="domain" description="HAMP" evidence="6">
    <location>
        <begin position="325"/>
        <end position="376"/>
    </location>
</feature>
<dbReference type="GO" id="GO:0052621">
    <property type="term" value="F:diguanylate cyclase activity"/>
    <property type="evidence" value="ECO:0007669"/>
    <property type="project" value="UniProtKB-EC"/>
</dbReference>
<dbReference type="Proteomes" id="UP000324760">
    <property type="component" value="Chromosome"/>
</dbReference>
<organism evidence="8 9">
    <name type="scientific">Neptunomonas concharum</name>
    <dbReference type="NCBI Taxonomy" id="1031538"/>
    <lineage>
        <taxon>Bacteria</taxon>
        <taxon>Pseudomonadati</taxon>
        <taxon>Pseudomonadota</taxon>
        <taxon>Gammaproteobacteria</taxon>
        <taxon>Oceanospirillales</taxon>
        <taxon>Oceanospirillaceae</taxon>
        <taxon>Neptunomonas</taxon>
    </lineage>
</organism>
<dbReference type="SMART" id="SM00267">
    <property type="entry name" value="GGDEF"/>
    <property type="match status" value="1"/>
</dbReference>
<sequence length="570" mass="64990">MRRSSNSGMSYLDWRHSIGTRLNTSIITLFTCYFLAMAASTYSLYEQFLSFNALSTNHFERVMTAAELTRDAELIASEVFESLVGVDRSNGQRSNNSENLIQIYQSVRDRLSNPTSPFDVKQLSIIDQWQTPYFNSLERFNQQLENEYQLKSALLLRIDSLFEQLNTLEQQLPLLATQTDTRFTLHALSALSYCATSLRAERPGQLAQLHNAIKDHQAKLNALSPSSETLRQLRNPINELTQQILTERGPTLKSERATLSSARETRVLAQKITSATFNYYQALKQITREEIETHQKQVITTLITLSLITLFMVIMTVVVIFYIKHHVLERLHLLYSAVNARMDGKEVRIPTQGRDEISILGHAFDQFAKARYAAEDQLKTAHAETEKANNDLKLANEQLHNLSQTDALTQIPNRRFFDQYLAREWNRACRHNNFLSLIMVDIDWFKAYNDHYGHPEGDACLQQVAQTLSSHLRREGECVARYGGEEFSIILPNTSREQATEYAELLRQAITQLEIPHPYGQVTISLGVATTNQPDKLSIEALIAQADQALYHAKNEGRNRVMTSDSGQPL</sequence>
<dbReference type="PROSITE" id="PS50885">
    <property type="entry name" value="HAMP"/>
    <property type="match status" value="1"/>
</dbReference>
<dbReference type="Gene3D" id="6.10.340.10">
    <property type="match status" value="1"/>
</dbReference>
<evidence type="ECO:0000256" key="5">
    <source>
        <dbReference type="SAM" id="Phobius"/>
    </source>
</evidence>
<dbReference type="EC" id="2.7.7.65" evidence="2"/>
<dbReference type="AlphaFoldDB" id="A0A5P1RAI0"/>
<keyword evidence="5" id="KW-1133">Transmembrane helix</keyword>
<keyword evidence="5" id="KW-0812">Transmembrane</keyword>
<dbReference type="CDD" id="cd06225">
    <property type="entry name" value="HAMP"/>
    <property type="match status" value="1"/>
</dbReference>
<comment type="cofactor">
    <cofactor evidence="1">
        <name>Mg(2+)</name>
        <dbReference type="ChEBI" id="CHEBI:18420"/>
    </cofactor>
</comment>
<dbReference type="GO" id="GO:0016020">
    <property type="term" value="C:membrane"/>
    <property type="evidence" value="ECO:0007669"/>
    <property type="project" value="InterPro"/>
</dbReference>
<evidence type="ECO:0000259" key="7">
    <source>
        <dbReference type="PROSITE" id="PS50887"/>
    </source>
</evidence>
<evidence type="ECO:0000256" key="1">
    <source>
        <dbReference type="ARBA" id="ARBA00001946"/>
    </source>
</evidence>
<feature type="coiled-coil region" evidence="4">
    <location>
        <begin position="378"/>
        <end position="405"/>
    </location>
</feature>
<dbReference type="PANTHER" id="PTHR45138:SF9">
    <property type="entry name" value="DIGUANYLATE CYCLASE DGCM-RELATED"/>
    <property type="match status" value="1"/>
</dbReference>
<dbReference type="PROSITE" id="PS50887">
    <property type="entry name" value="GGDEF"/>
    <property type="match status" value="1"/>
</dbReference>
<dbReference type="GO" id="GO:0007165">
    <property type="term" value="P:signal transduction"/>
    <property type="evidence" value="ECO:0007669"/>
    <property type="project" value="InterPro"/>
</dbReference>
<feature type="transmembrane region" description="Helical" evidence="5">
    <location>
        <begin position="298"/>
        <end position="323"/>
    </location>
</feature>
<dbReference type="InterPro" id="IPR000160">
    <property type="entry name" value="GGDEF_dom"/>
</dbReference>
<evidence type="ECO:0000256" key="2">
    <source>
        <dbReference type="ARBA" id="ARBA00012528"/>
    </source>
</evidence>
<evidence type="ECO:0000256" key="4">
    <source>
        <dbReference type="SAM" id="Coils"/>
    </source>
</evidence>
<dbReference type="KEGG" id="ncu:F0U83_05950"/>
<evidence type="ECO:0000259" key="6">
    <source>
        <dbReference type="PROSITE" id="PS50885"/>
    </source>
</evidence>
<keyword evidence="9" id="KW-1185">Reference proteome</keyword>
<feature type="domain" description="GGDEF" evidence="7">
    <location>
        <begin position="433"/>
        <end position="566"/>
    </location>
</feature>
<dbReference type="EMBL" id="CP043869">
    <property type="protein sequence ID" value="QEQ96285.1"/>
    <property type="molecule type" value="Genomic_DNA"/>
</dbReference>
<dbReference type="InterPro" id="IPR043128">
    <property type="entry name" value="Rev_trsase/Diguanyl_cyclase"/>
</dbReference>
<dbReference type="Pfam" id="PF00990">
    <property type="entry name" value="GGDEF"/>
    <property type="match status" value="1"/>
</dbReference>
<evidence type="ECO:0000313" key="8">
    <source>
        <dbReference type="EMBL" id="QEQ96285.1"/>
    </source>
</evidence>
<keyword evidence="4" id="KW-0175">Coiled coil</keyword>